<feature type="binding site" evidence="7">
    <location>
        <position position="526"/>
    </location>
    <ligand>
        <name>Na(+)</name>
        <dbReference type="ChEBI" id="CHEBI:29101"/>
        <label>1</label>
    </ligand>
</feature>
<feature type="binding site" evidence="7">
    <location>
        <position position="529"/>
    </location>
    <ligand>
        <name>Na(+)</name>
        <dbReference type="ChEBI" id="CHEBI:29101"/>
        <label>1</label>
    </ligand>
</feature>
<dbReference type="InterPro" id="IPR000175">
    <property type="entry name" value="Na/ntran_symport"/>
</dbReference>
<evidence type="ECO:0000256" key="7">
    <source>
        <dbReference type="PIRSR" id="PIRSR600175-1"/>
    </source>
</evidence>
<feature type="region of interest" description="Disordered" evidence="10">
    <location>
        <begin position="720"/>
        <end position="901"/>
    </location>
</feature>
<feature type="binding site" evidence="7">
    <location>
        <position position="429"/>
    </location>
    <ligand>
        <name>Na(+)</name>
        <dbReference type="ChEBI" id="CHEBI:29101"/>
        <label>1</label>
    </ligand>
</feature>
<evidence type="ECO:0000256" key="11">
    <source>
        <dbReference type="SAM" id="Phobius"/>
    </source>
</evidence>
<feature type="binding site" evidence="7">
    <location>
        <position position="185"/>
    </location>
    <ligand>
        <name>Na(+)</name>
        <dbReference type="ChEBI" id="CHEBI:29101"/>
        <label>1</label>
    </ligand>
</feature>
<feature type="transmembrane region" description="Helical" evidence="11">
    <location>
        <begin position="631"/>
        <end position="653"/>
    </location>
</feature>
<dbReference type="GO" id="GO:0043005">
    <property type="term" value="C:neuron projection"/>
    <property type="evidence" value="ECO:0007669"/>
    <property type="project" value="TreeGrafter"/>
</dbReference>
<dbReference type="GO" id="GO:0005886">
    <property type="term" value="C:plasma membrane"/>
    <property type="evidence" value="ECO:0007669"/>
    <property type="project" value="TreeGrafter"/>
</dbReference>
<comment type="caution">
    <text evidence="12">The sequence shown here is derived from an EMBL/GenBank/DDBJ whole genome shotgun (WGS) entry which is preliminary data.</text>
</comment>
<evidence type="ECO:0000256" key="3">
    <source>
        <dbReference type="ARBA" id="ARBA00022692"/>
    </source>
</evidence>
<protein>
    <recommendedName>
        <fullName evidence="9">Transporter</fullName>
    </recommendedName>
</protein>
<feature type="compositionally biased region" description="Basic and acidic residues" evidence="10">
    <location>
        <begin position="30"/>
        <end position="41"/>
    </location>
</feature>
<feature type="binding site" evidence="7">
    <location>
        <position position="181"/>
    </location>
    <ligand>
        <name>Na(+)</name>
        <dbReference type="ChEBI" id="CHEBI:29101"/>
        <label>1</label>
    </ligand>
</feature>
<keyword evidence="3 9" id="KW-0812">Transmembrane</keyword>
<evidence type="ECO:0000256" key="5">
    <source>
        <dbReference type="ARBA" id="ARBA00022989"/>
    </source>
</evidence>
<gene>
    <name evidence="12" type="ORF">BOKJ2_LOCUS2531</name>
</gene>
<dbReference type="Pfam" id="PF00209">
    <property type="entry name" value="SNF"/>
    <property type="match status" value="1"/>
</dbReference>
<feature type="transmembrane region" description="Helical" evidence="11">
    <location>
        <begin position="514"/>
        <end position="535"/>
    </location>
</feature>
<evidence type="ECO:0000256" key="4">
    <source>
        <dbReference type="ARBA" id="ARBA00022847"/>
    </source>
</evidence>
<reference evidence="12" key="1">
    <citation type="submission" date="2020-09" db="EMBL/GenBank/DDBJ databases">
        <authorList>
            <person name="Kikuchi T."/>
        </authorList>
    </citation>
    <scope>NUCLEOTIDE SEQUENCE</scope>
    <source>
        <strain evidence="12">SH1</strain>
    </source>
</reference>
<evidence type="ECO:0000256" key="9">
    <source>
        <dbReference type="RuleBase" id="RU003732"/>
    </source>
</evidence>
<feature type="disulfide bond" evidence="8">
    <location>
        <begin position="283"/>
        <end position="292"/>
    </location>
</feature>
<evidence type="ECO:0000256" key="6">
    <source>
        <dbReference type="ARBA" id="ARBA00023136"/>
    </source>
</evidence>
<dbReference type="EMBL" id="CAJFCW020000002">
    <property type="protein sequence ID" value="CAG9088573.1"/>
    <property type="molecule type" value="Genomic_DNA"/>
</dbReference>
<feature type="compositionally biased region" description="Polar residues" evidence="10">
    <location>
        <begin position="54"/>
        <end position="67"/>
    </location>
</feature>
<feature type="compositionally biased region" description="Polar residues" evidence="10">
    <location>
        <begin position="761"/>
        <end position="771"/>
    </location>
</feature>
<dbReference type="GO" id="GO:0046872">
    <property type="term" value="F:metal ion binding"/>
    <property type="evidence" value="ECO:0007669"/>
    <property type="project" value="UniProtKB-KW"/>
</dbReference>
<organism evidence="12 13">
    <name type="scientific">Bursaphelenchus okinawaensis</name>
    <dbReference type="NCBI Taxonomy" id="465554"/>
    <lineage>
        <taxon>Eukaryota</taxon>
        <taxon>Metazoa</taxon>
        <taxon>Ecdysozoa</taxon>
        <taxon>Nematoda</taxon>
        <taxon>Chromadorea</taxon>
        <taxon>Rhabditida</taxon>
        <taxon>Tylenchina</taxon>
        <taxon>Tylenchomorpha</taxon>
        <taxon>Aphelenchoidea</taxon>
        <taxon>Aphelenchoididae</taxon>
        <taxon>Bursaphelenchus</taxon>
    </lineage>
</organism>
<feature type="transmembrane region" description="Helical" evidence="11">
    <location>
        <begin position="169"/>
        <end position="187"/>
    </location>
</feature>
<feature type="compositionally biased region" description="Basic and acidic residues" evidence="10">
    <location>
        <begin position="777"/>
        <end position="849"/>
    </location>
</feature>
<feature type="transmembrane region" description="Helical" evidence="11">
    <location>
        <begin position="665"/>
        <end position="692"/>
    </location>
</feature>
<feature type="transmembrane region" description="Helical" evidence="11">
    <location>
        <begin position="199"/>
        <end position="223"/>
    </location>
</feature>
<evidence type="ECO:0000313" key="13">
    <source>
        <dbReference type="Proteomes" id="UP000614601"/>
    </source>
</evidence>
<feature type="transmembrane region" description="Helical" evidence="11">
    <location>
        <begin position="374"/>
        <end position="407"/>
    </location>
</feature>
<feature type="transmembrane region" description="Helical" evidence="11">
    <location>
        <begin position="244"/>
        <end position="271"/>
    </location>
</feature>
<dbReference type="PANTHER" id="PTHR11616">
    <property type="entry name" value="SODIUM/CHLORIDE DEPENDENT TRANSPORTER"/>
    <property type="match status" value="1"/>
</dbReference>
<feature type="compositionally biased region" description="Low complexity" evidence="10">
    <location>
        <begin position="89"/>
        <end position="98"/>
    </location>
</feature>
<feature type="transmembrane region" description="Helical" evidence="11">
    <location>
        <begin position="589"/>
        <end position="610"/>
    </location>
</feature>
<keyword evidence="6 11" id="KW-0472">Membrane</keyword>
<dbReference type="AlphaFoldDB" id="A0A811K0X6"/>
<feature type="compositionally biased region" description="Basic and acidic residues" evidence="10">
    <location>
        <begin position="856"/>
        <end position="874"/>
    </location>
</feature>
<feature type="compositionally biased region" description="Basic and acidic residues" evidence="10">
    <location>
        <begin position="747"/>
        <end position="759"/>
    </location>
</feature>
<comment type="similarity">
    <text evidence="9">Belongs to the sodium:neurotransmitter symporter (SNF) (TC 2.A.22) family.</text>
</comment>
<dbReference type="OrthoDB" id="6581954at2759"/>
<accession>A0A811K0X6</accession>
<feature type="transmembrane region" description="Helical" evidence="11">
    <location>
        <begin position="344"/>
        <end position="362"/>
    </location>
</feature>
<feature type="binding site" evidence="7">
    <location>
        <position position="461"/>
    </location>
    <ligand>
        <name>Na(+)</name>
        <dbReference type="ChEBI" id="CHEBI:29101"/>
        <label>1</label>
    </ligand>
</feature>
<feature type="compositionally biased region" description="Basic and acidic residues" evidence="10">
    <location>
        <begin position="78"/>
        <end position="88"/>
    </location>
</feature>
<sequence>MRLRHRIFSTWPWKSGDIRDSDVEGGLKRARKLSDSSRDEITQSSEDFARISRMKSSIESTEAQFSEASKAKRNKKKKQEDQTTDLEKSTSLSDLTSDSTEETHCNVDSESDEELYSDSDSRLNAGRTSSDTNYNEHSDTFKEVSTAEEKSLSIVVVGNDASRGHWNGIWDFLMSMISYSVGLANVWRFPYLCYRNGGGAFWLAYMVFLLLSAIPVFLMEVIVGQYLQKGAMEMWKLAPLFSGVGYGNIVISAMCVWYFCVIISWAAFYMIQSVRSEFPWETCEHEWNTNWCTSGNDTEKVISLMNSTGYNETEVRARLQTAVEQYWERRVLQQTDSFLEIGGIQWEIFGINVVAWLVIYFAMWNGITHARKFIYFCAIFPYFVIAILIGRSITLEGSLTGLAYYLLPDLKSLWSINLWKDAGTQVFYSYGVGFGTLIALGSHNKFNHNCYRDTLMLCFINLMTSFLAGLAIFGMLGHMAFKTGKEIGEVVKPGLGLTFIVYPETATFIPGKQFWALLFFVMIIILGFDSQVCMVEGVYTGLADRFPILQRYRKMSLLAFCVFYFVISIPMMTYAGVHWVNVVDCYGAAGYALLFVVFFEIMGIAWAFGADRVYACMYEMTDKYICKGWVWLWKFTSPTVAAVLFFVCLAFYQPLKYDSGKSYELIPQIFGFAISGCSMICIPVYAIYYMFFKKIRLNRKERLRRGVRIPKEFVPVHTPPYADDMSSSDTKQVPIHEYNRQKRLKRRSESSTDTNKKIASEPSSSSDTLAGQNEADIVGKRNDGRQDDKNDKLKAKDNAKEGDKKDDKNGDTKDDKEQKQKEKPKDEKKPEVDPDLVEVKENTVSDQDRQGVINIRSDRKITPEEKPEDSESKNKAPKPSTKSSNTSKSKEKRKSDNSEST</sequence>
<evidence type="ECO:0000256" key="8">
    <source>
        <dbReference type="PIRSR" id="PIRSR600175-2"/>
    </source>
</evidence>
<keyword evidence="8" id="KW-1015">Disulfide bond</keyword>
<dbReference type="Proteomes" id="UP000614601">
    <property type="component" value="Unassembled WGS sequence"/>
</dbReference>
<keyword evidence="4 9" id="KW-0769">Symport</keyword>
<dbReference type="EMBL" id="CAJFDH010000002">
    <property type="protein sequence ID" value="CAD5209140.1"/>
    <property type="molecule type" value="Genomic_DNA"/>
</dbReference>
<evidence type="ECO:0000313" key="12">
    <source>
        <dbReference type="EMBL" id="CAD5209140.1"/>
    </source>
</evidence>
<feature type="binding site" evidence="7">
    <location>
        <position position="530"/>
    </location>
    <ligand>
        <name>Na(+)</name>
        <dbReference type="ChEBI" id="CHEBI:29101"/>
        <label>1</label>
    </ligand>
</feature>
<feature type="transmembrane region" description="Helical" evidence="11">
    <location>
        <begin position="427"/>
        <end position="443"/>
    </location>
</feature>
<dbReference type="SUPFAM" id="SSF161070">
    <property type="entry name" value="SNF-like"/>
    <property type="match status" value="1"/>
</dbReference>
<keyword evidence="5 11" id="KW-1133">Transmembrane helix</keyword>
<keyword evidence="2 9" id="KW-0813">Transport</keyword>
<feature type="transmembrane region" description="Helical" evidence="11">
    <location>
        <begin position="455"/>
        <end position="476"/>
    </location>
</feature>
<dbReference type="InterPro" id="IPR037272">
    <property type="entry name" value="SNS_sf"/>
</dbReference>
<keyword evidence="7" id="KW-0915">Sodium</keyword>
<evidence type="ECO:0000256" key="2">
    <source>
        <dbReference type="ARBA" id="ARBA00022448"/>
    </source>
</evidence>
<comment type="subcellular location">
    <subcellularLocation>
        <location evidence="1">Membrane</location>
        <topology evidence="1">Multi-pass membrane protein</topology>
    </subcellularLocation>
</comment>
<name>A0A811K0X6_9BILA</name>
<keyword evidence="13" id="KW-1185">Reference proteome</keyword>
<proteinExistence type="inferred from homology"/>
<keyword evidence="7" id="KW-0479">Metal-binding</keyword>
<dbReference type="PRINTS" id="PR00176">
    <property type="entry name" value="NANEUSMPORT"/>
</dbReference>
<feature type="transmembrane region" description="Helical" evidence="11">
    <location>
        <begin position="556"/>
        <end position="577"/>
    </location>
</feature>
<evidence type="ECO:0000256" key="10">
    <source>
        <dbReference type="SAM" id="MobiDB-lite"/>
    </source>
</evidence>
<dbReference type="PANTHER" id="PTHR11616:SF20">
    <property type="entry name" value="SODIUM- AND CHLORIDE-DEPENDENT BETAINE TRANSPORTER"/>
    <property type="match status" value="1"/>
</dbReference>
<dbReference type="Proteomes" id="UP000783686">
    <property type="component" value="Unassembled WGS sequence"/>
</dbReference>
<evidence type="ECO:0000256" key="1">
    <source>
        <dbReference type="ARBA" id="ARBA00004141"/>
    </source>
</evidence>
<feature type="compositionally biased region" description="Low complexity" evidence="10">
    <location>
        <begin position="877"/>
        <end position="887"/>
    </location>
</feature>
<dbReference type="GO" id="GO:0005332">
    <property type="term" value="F:gamma-aminobutyric acid:sodium:chloride symporter activity"/>
    <property type="evidence" value="ECO:0007669"/>
    <property type="project" value="TreeGrafter"/>
</dbReference>
<dbReference type="PROSITE" id="PS50267">
    <property type="entry name" value="NA_NEUROTRAN_SYMP_3"/>
    <property type="match status" value="1"/>
</dbReference>
<feature type="region of interest" description="Disordered" evidence="10">
    <location>
        <begin position="30"/>
        <end position="141"/>
    </location>
</feature>
<dbReference type="PROSITE" id="PS00610">
    <property type="entry name" value="NA_NEUROTRAN_SYMP_1"/>
    <property type="match status" value="1"/>
</dbReference>